<comment type="caution">
    <text evidence="4">The sequence shown here is derived from an EMBL/GenBank/DDBJ whole genome shotgun (WGS) entry which is preliminary data.</text>
</comment>
<dbReference type="Gene3D" id="2.40.30.170">
    <property type="match status" value="1"/>
</dbReference>
<dbReference type="Proteomes" id="UP001606301">
    <property type="component" value="Unassembled WGS sequence"/>
</dbReference>
<comment type="subcellular location">
    <subcellularLocation>
        <location evidence="1">Cell envelope</location>
    </subcellularLocation>
</comment>
<evidence type="ECO:0000313" key="4">
    <source>
        <dbReference type="EMBL" id="MFG6443216.1"/>
    </source>
</evidence>
<accession>A0ABW7FPD9</accession>
<reference evidence="4 5" key="1">
    <citation type="submission" date="2024-08" db="EMBL/GenBank/DDBJ databases">
        <authorList>
            <person name="Lu H."/>
        </authorList>
    </citation>
    <scope>NUCLEOTIDE SEQUENCE [LARGE SCALE GENOMIC DNA]</scope>
    <source>
        <strain evidence="4 5">LKC17W</strain>
    </source>
</reference>
<evidence type="ECO:0000256" key="2">
    <source>
        <dbReference type="ARBA" id="ARBA00023054"/>
    </source>
</evidence>
<evidence type="ECO:0000256" key="1">
    <source>
        <dbReference type="ARBA" id="ARBA00004196"/>
    </source>
</evidence>
<dbReference type="PANTHER" id="PTHR32347">
    <property type="entry name" value="EFFLUX SYSTEM COMPONENT YKNX-RELATED"/>
    <property type="match status" value="1"/>
</dbReference>
<dbReference type="Gene3D" id="2.40.50.100">
    <property type="match status" value="1"/>
</dbReference>
<gene>
    <name evidence="4" type="ORF">ACG0Z3_21200</name>
</gene>
<feature type="compositionally biased region" description="Low complexity" evidence="3">
    <location>
        <begin position="1"/>
        <end position="14"/>
    </location>
</feature>
<protein>
    <submittedName>
        <fullName evidence="4">Efflux RND transporter periplasmic adaptor subunit</fullName>
    </submittedName>
</protein>
<dbReference type="PANTHER" id="PTHR32347:SF23">
    <property type="entry name" value="BLL5650 PROTEIN"/>
    <property type="match status" value="1"/>
</dbReference>
<sequence length="469" mass="50668">MSARPGPATAPAARLVAGSEPTPTNHGPALRLLQHEADVRRLGTEDALLHQLCNGSSELVRSDVVLVFRRRHNRHAWVCVAHSAVPEVDREASLVRALEARLGELNASGNLATAGPHLLHARLAATDDETHDALAACSAPHGHWVPMPDHDGSIGAGVLYLRHQPYIPAEVVLLQRLADTYGHAWHALAGRPRLGLARRRSVQMSVAALLAATVAGLVPVQRHVMAPMEVAPRNPVLITAPLNGAVRTMLVAPNQVVKAGQPLVQFEDLQARNEATLSQQRVAVAEARHATLGALAFTEPNARQELASAYAELKLARLTLRYAEDMLARSVVRAPLDGVALYADRRDWEGRAVQVGEELLQVAQPLDVRYRVEMSINDALVLRPGAAVSVYLDNAPLGGYRARVLSMAYTPKQRPGSAESSYTVWAEPVDGQAPRIGGRGTARLYGDEVPLALQLLHRPWSALRQTLGL</sequence>
<keyword evidence="5" id="KW-1185">Reference proteome</keyword>
<proteinExistence type="predicted"/>
<dbReference type="Gene3D" id="1.10.287.470">
    <property type="entry name" value="Helix hairpin bin"/>
    <property type="match status" value="1"/>
</dbReference>
<dbReference type="InterPro" id="IPR050465">
    <property type="entry name" value="UPF0194_transport"/>
</dbReference>
<keyword evidence="2" id="KW-0175">Coiled coil</keyword>
<dbReference type="SUPFAM" id="SSF111369">
    <property type="entry name" value="HlyD-like secretion proteins"/>
    <property type="match status" value="1"/>
</dbReference>
<evidence type="ECO:0000313" key="5">
    <source>
        <dbReference type="Proteomes" id="UP001606301"/>
    </source>
</evidence>
<evidence type="ECO:0000256" key="3">
    <source>
        <dbReference type="SAM" id="MobiDB-lite"/>
    </source>
</evidence>
<dbReference type="EMBL" id="JBIGHW010000017">
    <property type="protein sequence ID" value="MFG6443216.1"/>
    <property type="molecule type" value="Genomic_DNA"/>
</dbReference>
<organism evidence="4 5">
    <name type="scientific">Pelomonas margarita</name>
    <dbReference type="NCBI Taxonomy" id="3299031"/>
    <lineage>
        <taxon>Bacteria</taxon>
        <taxon>Pseudomonadati</taxon>
        <taxon>Pseudomonadota</taxon>
        <taxon>Betaproteobacteria</taxon>
        <taxon>Burkholderiales</taxon>
        <taxon>Sphaerotilaceae</taxon>
        <taxon>Roseateles</taxon>
    </lineage>
</organism>
<dbReference type="RefSeq" id="WP_394401495.1">
    <property type="nucleotide sequence ID" value="NZ_JBIGHW010000017.1"/>
</dbReference>
<feature type="region of interest" description="Disordered" evidence="3">
    <location>
        <begin position="1"/>
        <end position="26"/>
    </location>
</feature>
<name>A0ABW7FPD9_9BURK</name>